<dbReference type="GO" id="GO:0006508">
    <property type="term" value="P:proteolysis"/>
    <property type="evidence" value="ECO:0007669"/>
    <property type="project" value="UniProtKB-KW"/>
</dbReference>
<evidence type="ECO:0000259" key="13">
    <source>
        <dbReference type="Pfam" id="PF17820"/>
    </source>
</evidence>
<dbReference type="PANTHER" id="PTHR42837">
    <property type="entry name" value="REGULATOR OF SIGMA-E PROTEASE RSEP"/>
    <property type="match status" value="1"/>
</dbReference>
<keyword evidence="9" id="KW-0482">Metalloprotease</keyword>
<evidence type="ECO:0000313" key="15">
    <source>
        <dbReference type="Proteomes" id="UP000571817"/>
    </source>
</evidence>
<evidence type="ECO:0000256" key="6">
    <source>
        <dbReference type="ARBA" id="ARBA00022801"/>
    </source>
</evidence>
<name>A0A853DDU2_9MICO</name>
<keyword evidence="10 11" id="KW-0472">Membrane</keyword>
<evidence type="ECO:0000259" key="12">
    <source>
        <dbReference type="Pfam" id="PF02163"/>
    </source>
</evidence>
<dbReference type="GO" id="GO:0016020">
    <property type="term" value="C:membrane"/>
    <property type="evidence" value="ECO:0007669"/>
    <property type="project" value="UniProtKB-SubCell"/>
</dbReference>
<keyword evidence="8 11" id="KW-1133">Transmembrane helix</keyword>
<dbReference type="PANTHER" id="PTHR42837:SF2">
    <property type="entry name" value="MEMBRANE METALLOPROTEASE ARASP2, CHLOROPLASTIC-RELATED"/>
    <property type="match status" value="1"/>
</dbReference>
<feature type="transmembrane region" description="Helical" evidence="11">
    <location>
        <begin position="126"/>
        <end position="153"/>
    </location>
</feature>
<evidence type="ECO:0000313" key="14">
    <source>
        <dbReference type="EMBL" id="NYJ74159.1"/>
    </source>
</evidence>
<gene>
    <name evidence="14" type="ORF">HNR15_001122</name>
</gene>
<evidence type="ECO:0000256" key="4">
    <source>
        <dbReference type="ARBA" id="ARBA00022670"/>
    </source>
</evidence>
<dbReference type="Pfam" id="PF02163">
    <property type="entry name" value="Peptidase_M50"/>
    <property type="match status" value="1"/>
</dbReference>
<comment type="subcellular location">
    <subcellularLocation>
        <location evidence="2">Membrane</location>
        <topology evidence="2">Multi-pass membrane protein</topology>
    </subcellularLocation>
</comment>
<protein>
    <submittedName>
        <fullName evidence="14">Membrane-associated protease RseP (Regulator of RpoE activity)</fullName>
    </submittedName>
</protein>
<keyword evidence="5 11" id="KW-0812">Transmembrane</keyword>
<feature type="transmembrane region" description="Helical" evidence="11">
    <location>
        <begin position="414"/>
        <end position="432"/>
    </location>
</feature>
<dbReference type="SUPFAM" id="SSF50156">
    <property type="entry name" value="PDZ domain-like"/>
    <property type="match status" value="1"/>
</dbReference>
<dbReference type="AlphaFoldDB" id="A0A853DDU2"/>
<dbReference type="Proteomes" id="UP000571817">
    <property type="component" value="Unassembled WGS sequence"/>
</dbReference>
<dbReference type="CDD" id="cd06163">
    <property type="entry name" value="S2P-M50_PDZ_RseP-like"/>
    <property type="match status" value="1"/>
</dbReference>
<evidence type="ECO:0000256" key="2">
    <source>
        <dbReference type="ARBA" id="ARBA00004141"/>
    </source>
</evidence>
<reference evidence="14 15" key="1">
    <citation type="submission" date="2020-07" db="EMBL/GenBank/DDBJ databases">
        <title>Sequencing the genomes of 1000 actinobacteria strains.</title>
        <authorList>
            <person name="Klenk H.-P."/>
        </authorList>
    </citation>
    <scope>NUCLEOTIDE SEQUENCE [LARGE SCALE GENOMIC DNA]</scope>
    <source>
        <strain evidence="14 15">DSM 29531</strain>
    </source>
</reference>
<feature type="domain" description="PDZ" evidence="13">
    <location>
        <begin position="183"/>
        <end position="228"/>
    </location>
</feature>
<comment type="cofactor">
    <cofactor evidence="1">
        <name>Zn(2+)</name>
        <dbReference type="ChEBI" id="CHEBI:29105"/>
    </cofactor>
</comment>
<dbReference type="InterPro" id="IPR036034">
    <property type="entry name" value="PDZ_sf"/>
</dbReference>
<keyword evidence="7" id="KW-0862">Zinc</keyword>
<comment type="caution">
    <text evidence="14">The sequence shown here is derived from an EMBL/GenBank/DDBJ whole genome shotgun (WGS) entry which is preliminary data.</text>
</comment>
<evidence type="ECO:0000256" key="3">
    <source>
        <dbReference type="ARBA" id="ARBA00007931"/>
    </source>
</evidence>
<evidence type="ECO:0000256" key="8">
    <source>
        <dbReference type="ARBA" id="ARBA00022989"/>
    </source>
</evidence>
<accession>A0A853DDU2</accession>
<dbReference type="InterPro" id="IPR041489">
    <property type="entry name" value="PDZ_6"/>
</dbReference>
<evidence type="ECO:0000256" key="5">
    <source>
        <dbReference type="ARBA" id="ARBA00022692"/>
    </source>
</evidence>
<comment type="similarity">
    <text evidence="3">Belongs to the peptidase M50B family.</text>
</comment>
<dbReference type="EMBL" id="JACCFW010000001">
    <property type="protein sequence ID" value="NYJ74159.1"/>
    <property type="molecule type" value="Genomic_DNA"/>
</dbReference>
<sequence length="441" mass="46698">MMFLLGVVLMVIGVAISIALHELGHMVPAKKFGVKVTQYMIGFGPTVFSRRRGETEYGVKAIPLGGYIRMVGMFPPAPGEDPNRVRASSTGRWSQLVDQARDAAFEEIEPHEAHRVFYKLPTHRKVIIMFGGPFMNLVIAAVLLIIIACGIGLPTQVTADVGSVMPCLASSSGSAPKTCPTPSPAAAAGLRTGDRIESVDGVKVSTTTGATKVIRAHPQQQIPIVVLRDGVRRTLHITPALRTLPKTDAQGNPVLNWSGRTETIRGGLIGAGIGGTSVVRRQPLTDAPSIVGDGVRQTASVFVKIPQKMVGVFNAAFGSGQRDPNGPMSVVGVGRVAGDVTESHQVSIVDKVELLLGLLASLNLALFVFNLVPLLPLDGGHIAGALWEAVKRPIARARGLKGPIYVDVAKALPVAYGVSMVLLVMFGLLFYADIVNPVKLN</sequence>
<proteinExistence type="inferred from homology"/>
<dbReference type="InterPro" id="IPR004387">
    <property type="entry name" value="Pept_M50_Zn"/>
</dbReference>
<dbReference type="Pfam" id="PF17820">
    <property type="entry name" value="PDZ_6"/>
    <property type="match status" value="1"/>
</dbReference>
<keyword evidence="15" id="KW-1185">Reference proteome</keyword>
<dbReference type="GO" id="GO:0004222">
    <property type="term" value="F:metalloendopeptidase activity"/>
    <property type="evidence" value="ECO:0007669"/>
    <property type="project" value="InterPro"/>
</dbReference>
<evidence type="ECO:0000256" key="10">
    <source>
        <dbReference type="ARBA" id="ARBA00023136"/>
    </source>
</evidence>
<organism evidence="14 15">
    <name type="scientific">Allobranchiibius huperziae</name>
    <dbReference type="NCBI Taxonomy" id="1874116"/>
    <lineage>
        <taxon>Bacteria</taxon>
        <taxon>Bacillati</taxon>
        <taxon>Actinomycetota</taxon>
        <taxon>Actinomycetes</taxon>
        <taxon>Micrococcales</taxon>
        <taxon>Dermacoccaceae</taxon>
        <taxon>Allobranchiibius</taxon>
    </lineage>
</organism>
<evidence type="ECO:0000256" key="9">
    <source>
        <dbReference type="ARBA" id="ARBA00023049"/>
    </source>
</evidence>
<evidence type="ECO:0000256" key="7">
    <source>
        <dbReference type="ARBA" id="ARBA00022833"/>
    </source>
</evidence>
<keyword evidence="6" id="KW-0378">Hydrolase</keyword>
<dbReference type="Gene3D" id="2.30.42.10">
    <property type="match status" value="1"/>
</dbReference>
<feature type="transmembrane region" description="Helical" evidence="11">
    <location>
        <begin position="354"/>
        <end position="372"/>
    </location>
</feature>
<keyword evidence="4 14" id="KW-0645">Protease</keyword>
<dbReference type="InterPro" id="IPR008915">
    <property type="entry name" value="Peptidase_M50"/>
</dbReference>
<evidence type="ECO:0000256" key="11">
    <source>
        <dbReference type="SAM" id="Phobius"/>
    </source>
</evidence>
<feature type="domain" description="Peptidase M50" evidence="12">
    <location>
        <begin position="11"/>
        <end position="409"/>
    </location>
</feature>
<evidence type="ECO:0000256" key="1">
    <source>
        <dbReference type="ARBA" id="ARBA00001947"/>
    </source>
</evidence>